<keyword evidence="3" id="KW-1185">Reference proteome</keyword>
<feature type="region of interest" description="Disordered" evidence="1">
    <location>
        <begin position="1"/>
        <end position="23"/>
    </location>
</feature>
<organism evidence="2 3">
    <name type="scientific">Ramlibacter lithotrophicus</name>
    <dbReference type="NCBI Taxonomy" id="2606681"/>
    <lineage>
        <taxon>Bacteria</taxon>
        <taxon>Pseudomonadati</taxon>
        <taxon>Pseudomonadota</taxon>
        <taxon>Betaproteobacteria</taxon>
        <taxon>Burkholderiales</taxon>
        <taxon>Comamonadaceae</taxon>
        <taxon>Ramlibacter</taxon>
    </lineage>
</organism>
<evidence type="ECO:0000256" key="1">
    <source>
        <dbReference type="SAM" id="MobiDB-lite"/>
    </source>
</evidence>
<dbReference type="EMBL" id="VTOX01000006">
    <property type="protein sequence ID" value="NKE67416.1"/>
    <property type="molecule type" value="Genomic_DNA"/>
</dbReference>
<proteinExistence type="predicted"/>
<evidence type="ECO:0000313" key="3">
    <source>
        <dbReference type="Proteomes" id="UP000521868"/>
    </source>
</evidence>
<protein>
    <submittedName>
        <fullName evidence="2">Uncharacterized protein</fullName>
    </submittedName>
</protein>
<accession>A0A7X6I7L5</accession>
<comment type="caution">
    <text evidence="2">The sequence shown here is derived from an EMBL/GenBank/DDBJ whole genome shotgun (WGS) entry which is preliminary data.</text>
</comment>
<name>A0A7X6I7L5_9BURK</name>
<dbReference type="Proteomes" id="UP000521868">
    <property type="component" value="Unassembled WGS sequence"/>
</dbReference>
<gene>
    <name evidence="2" type="ORF">RAMLITH_16455</name>
</gene>
<sequence>MATTQSPVPLQAPPQPVKTEPGAGVADRVTAVPAANGAVQVAPQLMPRGAESTLPWPVPARFTASEMPAPPSSHWCSAAL</sequence>
<evidence type="ECO:0000313" key="2">
    <source>
        <dbReference type="EMBL" id="NKE67416.1"/>
    </source>
</evidence>
<reference evidence="2 3" key="1">
    <citation type="journal article" date="2020" name="Nature">
        <title>Bacterial chemolithoautotrophy via manganese oxidation.</title>
        <authorList>
            <person name="Yu H."/>
            <person name="Leadbetter J.R."/>
        </authorList>
    </citation>
    <scope>NUCLEOTIDE SEQUENCE [LARGE SCALE GENOMIC DNA]</scope>
    <source>
        <strain evidence="2 3">RBP-1</strain>
    </source>
</reference>
<dbReference type="AlphaFoldDB" id="A0A7X6I7L5"/>